<reference evidence="2 3" key="1">
    <citation type="submission" date="2019-12" db="EMBL/GenBank/DDBJ databases">
        <title>A genome sequence resource for the geographically widespread anthracnose pathogen Colletotrichum asianum.</title>
        <authorList>
            <person name="Meng Y."/>
        </authorList>
    </citation>
    <scope>NUCLEOTIDE SEQUENCE [LARGE SCALE GENOMIC DNA]</scope>
    <source>
        <strain evidence="2 3">ICMP 18580</strain>
    </source>
</reference>
<dbReference type="EMBL" id="WOWK01000194">
    <property type="protein sequence ID" value="KAF0315605.1"/>
    <property type="molecule type" value="Genomic_DNA"/>
</dbReference>
<evidence type="ECO:0000256" key="1">
    <source>
        <dbReference type="SAM" id="MobiDB-lite"/>
    </source>
</evidence>
<evidence type="ECO:0000313" key="2">
    <source>
        <dbReference type="EMBL" id="KAF0315605.1"/>
    </source>
</evidence>
<comment type="caution">
    <text evidence="2">The sequence shown here is derived from an EMBL/GenBank/DDBJ whole genome shotgun (WGS) entry which is preliminary data.</text>
</comment>
<keyword evidence="3" id="KW-1185">Reference proteome</keyword>
<gene>
    <name evidence="2" type="ORF">GQ607_017147</name>
</gene>
<sequence>MICREQTSDNQTPGIKQPPIDQCRRHLPYIPQKSKARCRSQHSPDLDLEPDPSSEPSDQDPRPRQTESERLSHTETPASHLNLEALTTPSVPIGSARSVQSSVRAPLPLSIRAAFVRTARYFPSPPSPSPVTFNKGTHSYITLSPCRPYPHTRPSHLRLMSVDCYKLACPPGHPIPSHHCFVCHGTCPHLYYLRTRTSPATVVLLAASDCRPSEA</sequence>
<evidence type="ECO:0000313" key="3">
    <source>
        <dbReference type="Proteomes" id="UP000434172"/>
    </source>
</evidence>
<dbReference type="Proteomes" id="UP000434172">
    <property type="component" value="Unassembled WGS sequence"/>
</dbReference>
<protein>
    <submittedName>
        <fullName evidence="2">Uncharacterized protein</fullName>
    </submittedName>
</protein>
<feature type="region of interest" description="Disordered" evidence="1">
    <location>
        <begin position="1"/>
        <end position="80"/>
    </location>
</feature>
<name>A0A8H3VX96_9PEZI</name>
<feature type="compositionally biased region" description="Basic and acidic residues" evidence="1">
    <location>
        <begin position="59"/>
        <end position="73"/>
    </location>
</feature>
<proteinExistence type="predicted"/>
<organism evidence="2 3">
    <name type="scientific">Colletotrichum asianum</name>
    <dbReference type="NCBI Taxonomy" id="702518"/>
    <lineage>
        <taxon>Eukaryota</taxon>
        <taxon>Fungi</taxon>
        <taxon>Dikarya</taxon>
        <taxon>Ascomycota</taxon>
        <taxon>Pezizomycotina</taxon>
        <taxon>Sordariomycetes</taxon>
        <taxon>Hypocreomycetidae</taxon>
        <taxon>Glomerellales</taxon>
        <taxon>Glomerellaceae</taxon>
        <taxon>Colletotrichum</taxon>
        <taxon>Colletotrichum gloeosporioides species complex</taxon>
    </lineage>
</organism>
<accession>A0A8H3VX96</accession>
<dbReference type="AlphaFoldDB" id="A0A8H3VX96"/>